<feature type="region of interest" description="Disordered" evidence="1">
    <location>
        <begin position="1"/>
        <end position="35"/>
    </location>
</feature>
<reference evidence="2" key="1">
    <citation type="submission" date="2020-08" db="EMBL/GenBank/DDBJ databases">
        <title>Multicomponent nature underlies the extraordinary mechanical properties of spider dragline silk.</title>
        <authorList>
            <person name="Kono N."/>
            <person name="Nakamura H."/>
            <person name="Mori M."/>
            <person name="Yoshida Y."/>
            <person name="Ohtoshi R."/>
            <person name="Malay A.D."/>
            <person name="Moran D.A.P."/>
            <person name="Tomita M."/>
            <person name="Numata K."/>
            <person name="Arakawa K."/>
        </authorList>
    </citation>
    <scope>NUCLEOTIDE SEQUENCE</scope>
</reference>
<sequence>MIKTPSPIGHKTMEGRGSQKKQLFLRPGPDNPRNNRLNLRLSGAWLRGSLSALLERDPPWRAVCSSSDGVGALLQQPGKCVETPVSQEESAPAQMGDFPVNYLRQKLSGTGCCDSRRKALGEATDLPSWEAFEKFFPGIFEKCLPLIIFPFFDLAAGAAKASLRLKVRSKCVVSVLSA</sequence>
<evidence type="ECO:0000256" key="1">
    <source>
        <dbReference type="SAM" id="MobiDB-lite"/>
    </source>
</evidence>
<dbReference type="EMBL" id="BMAW01091312">
    <property type="protein sequence ID" value="GFS49075.1"/>
    <property type="molecule type" value="Genomic_DNA"/>
</dbReference>
<feature type="compositionally biased region" description="Low complexity" evidence="1">
    <location>
        <begin position="25"/>
        <end position="35"/>
    </location>
</feature>
<evidence type="ECO:0000313" key="2">
    <source>
        <dbReference type="EMBL" id="GFS49075.1"/>
    </source>
</evidence>
<proteinExistence type="predicted"/>
<name>A0A8X6MDP1_NEPPI</name>
<evidence type="ECO:0000313" key="3">
    <source>
        <dbReference type="Proteomes" id="UP000887013"/>
    </source>
</evidence>
<keyword evidence="3" id="KW-1185">Reference proteome</keyword>
<comment type="caution">
    <text evidence="2">The sequence shown here is derived from an EMBL/GenBank/DDBJ whole genome shotgun (WGS) entry which is preliminary data.</text>
</comment>
<gene>
    <name evidence="2" type="ORF">NPIL_437551</name>
</gene>
<organism evidence="2 3">
    <name type="scientific">Nephila pilipes</name>
    <name type="common">Giant wood spider</name>
    <name type="synonym">Nephila maculata</name>
    <dbReference type="NCBI Taxonomy" id="299642"/>
    <lineage>
        <taxon>Eukaryota</taxon>
        <taxon>Metazoa</taxon>
        <taxon>Ecdysozoa</taxon>
        <taxon>Arthropoda</taxon>
        <taxon>Chelicerata</taxon>
        <taxon>Arachnida</taxon>
        <taxon>Araneae</taxon>
        <taxon>Araneomorphae</taxon>
        <taxon>Entelegynae</taxon>
        <taxon>Araneoidea</taxon>
        <taxon>Nephilidae</taxon>
        <taxon>Nephila</taxon>
    </lineage>
</organism>
<protein>
    <submittedName>
        <fullName evidence="2">Uncharacterized protein</fullName>
    </submittedName>
</protein>
<accession>A0A8X6MDP1</accession>
<dbReference type="AlphaFoldDB" id="A0A8X6MDP1"/>
<dbReference type="Proteomes" id="UP000887013">
    <property type="component" value="Unassembled WGS sequence"/>
</dbReference>